<dbReference type="Pfam" id="PF13505">
    <property type="entry name" value="OMP_b-brl"/>
    <property type="match status" value="1"/>
</dbReference>
<name>A0A1E5FXT2_VIBSP</name>
<evidence type="ECO:0000256" key="1">
    <source>
        <dbReference type="ARBA" id="ARBA00022729"/>
    </source>
</evidence>
<evidence type="ECO:0000256" key="2">
    <source>
        <dbReference type="SAM" id="SignalP"/>
    </source>
</evidence>
<sequence>MKISTIALSLFTAFFGISSQALANENEKSPREHGHFYVGVDIGFYNETELEYRGSVIEDSSDLSDFSYNLVGGYEFNTHDVVKLGLEAEYRKIGKVNYNDLMDIESQAFFVNIKPKFIVKGDVLDLYVSLLAGVGSMDIEAKAFGVSDSKSEAAYQVGAELGAIVTDNIDIHIGYRYANVEIESIDVSPQTAYLGARYHF</sequence>
<dbReference type="EMBL" id="AJZD02000010">
    <property type="protein sequence ID" value="OEF95275.1"/>
    <property type="molecule type" value="Genomic_DNA"/>
</dbReference>
<keyword evidence="1 2" id="KW-0732">Signal</keyword>
<dbReference type="RefSeq" id="WP_019823269.1">
    <property type="nucleotide sequence ID" value="NZ_AJZD02000010.1"/>
</dbReference>
<evidence type="ECO:0000259" key="3">
    <source>
        <dbReference type="Pfam" id="PF13505"/>
    </source>
</evidence>
<comment type="caution">
    <text evidence="4">The sequence shown here is derived from an EMBL/GenBank/DDBJ whole genome shotgun (WGS) entry which is preliminary data.</text>
</comment>
<organism evidence="4 5">
    <name type="scientific">Vibrio splendidus 12E03</name>
    <dbReference type="NCBI Taxonomy" id="1191305"/>
    <lineage>
        <taxon>Bacteria</taxon>
        <taxon>Pseudomonadati</taxon>
        <taxon>Pseudomonadota</taxon>
        <taxon>Gammaproteobacteria</taxon>
        <taxon>Vibrionales</taxon>
        <taxon>Vibrionaceae</taxon>
        <taxon>Vibrio</taxon>
    </lineage>
</organism>
<dbReference type="InterPro" id="IPR011250">
    <property type="entry name" value="OMP/PagP_B-barrel"/>
</dbReference>
<reference evidence="4 5" key="1">
    <citation type="journal article" date="2012" name="Science">
        <title>Ecological populations of bacteria act as socially cohesive units of antibiotic production and resistance.</title>
        <authorList>
            <person name="Cordero O.X."/>
            <person name="Wildschutte H."/>
            <person name="Kirkup B."/>
            <person name="Proehl S."/>
            <person name="Ngo L."/>
            <person name="Hussain F."/>
            <person name="Le Roux F."/>
            <person name="Mincer T."/>
            <person name="Polz M.F."/>
        </authorList>
    </citation>
    <scope>NUCLEOTIDE SEQUENCE [LARGE SCALE GENOMIC DNA]</scope>
    <source>
        <strain evidence="4 5">12E03</strain>
    </source>
</reference>
<gene>
    <name evidence="4" type="ORF">A142_14425</name>
</gene>
<evidence type="ECO:0000313" key="4">
    <source>
        <dbReference type="EMBL" id="OEF95275.1"/>
    </source>
</evidence>
<protein>
    <recommendedName>
        <fullName evidence="3">Outer membrane protein beta-barrel domain-containing protein</fullName>
    </recommendedName>
</protein>
<feature type="domain" description="Outer membrane protein beta-barrel" evidence="3">
    <location>
        <begin position="10"/>
        <end position="200"/>
    </location>
</feature>
<accession>A0A1E5FXT2</accession>
<dbReference type="AlphaFoldDB" id="A0A1E5FXT2"/>
<dbReference type="InterPro" id="IPR027385">
    <property type="entry name" value="Beta-barrel_OMP"/>
</dbReference>
<proteinExistence type="predicted"/>
<evidence type="ECO:0000313" key="5">
    <source>
        <dbReference type="Proteomes" id="UP000094802"/>
    </source>
</evidence>
<dbReference type="OrthoDB" id="5875799at2"/>
<feature type="signal peptide" evidence="2">
    <location>
        <begin position="1"/>
        <end position="23"/>
    </location>
</feature>
<dbReference type="Gene3D" id="2.40.160.20">
    <property type="match status" value="1"/>
</dbReference>
<feature type="chain" id="PRO_5009176957" description="Outer membrane protein beta-barrel domain-containing protein" evidence="2">
    <location>
        <begin position="24"/>
        <end position="200"/>
    </location>
</feature>
<dbReference type="Proteomes" id="UP000094802">
    <property type="component" value="Unassembled WGS sequence"/>
</dbReference>
<dbReference type="SUPFAM" id="SSF56925">
    <property type="entry name" value="OMPA-like"/>
    <property type="match status" value="1"/>
</dbReference>